<protein>
    <submittedName>
        <fullName evidence="2">PorT family protein</fullName>
    </submittedName>
</protein>
<reference evidence="2 3" key="2">
    <citation type="submission" date="2019-01" db="EMBL/GenBank/DDBJ databases">
        <title>Hymenobacter humicola sp. nov., isolated from soils in Antarctica.</title>
        <authorList>
            <person name="Sedlacek I."/>
            <person name="Holochova P."/>
            <person name="Kralova S."/>
            <person name="Pantucek R."/>
            <person name="Stankova E."/>
            <person name="Vrbovska V."/>
            <person name="Kristofova L."/>
            <person name="Svec P."/>
            <person name="Busse H.-J."/>
        </authorList>
    </citation>
    <scope>NUCLEOTIDE SEQUENCE [LARGE SCALE GENOMIC DNA]</scope>
    <source>
        <strain evidence="2 3">CCM 8852</strain>
    </source>
</reference>
<keyword evidence="3" id="KW-1185">Reference proteome</keyword>
<organism evidence="2 3">
    <name type="scientific">Hymenobacter rubripertinctus</name>
    <dbReference type="NCBI Taxonomy" id="2029981"/>
    <lineage>
        <taxon>Bacteria</taxon>
        <taxon>Pseudomonadati</taxon>
        <taxon>Bacteroidota</taxon>
        <taxon>Cytophagia</taxon>
        <taxon>Cytophagales</taxon>
        <taxon>Hymenobacteraceae</taxon>
        <taxon>Hymenobacter</taxon>
    </lineage>
</organism>
<evidence type="ECO:0000313" key="3">
    <source>
        <dbReference type="Proteomes" id="UP000284250"/>
    </source>
</evidence>
<dbReference type="InterPro" id="IPR025665">
    <property type="entry name" value="Beta-barrel_OMP_2"/>
</dbReference>
<dbReference type="EMBL" id="QYCN01000013">
    <property type="protein sequence ID" value="RIY10251.1"/>
    <property type="molecule type" value="Genomic_DNA"/>
</dbReference>
<evidence type="ECO:0000259" key="1">
    <source>
        <dbReference type="Pfam" id="PF13568"/>
    </source>
</evidence>
<name>A0A418QYL7_9BACT</name>
<reference evidence="2 3" key="1">
    <citation type="submission" date="2018-09" db="EMBL/GenBank/DDBJ databases">
        <authorList>
            <person name="Zeman M."/>
            <person name="Pardy F."/>
        </authorList>
    </citation>
    <scope>NUCLEOTIDE SEQUENCE [LARGE SCALE GENOMIC DNA]</scope>
    <source>
        <strain evidence="2 3">CCM 8852</strain>
    </source>
</reference>
<sequence>MRYEALKTPHDHWLVAGEVLADTCSNSLLFPFLMKKIALLAAMGVASFSAVHAQDAGGFRIGVKVGGTYSNISGDNVGQITGANYSTDLGDYKLGYNAGVGASIPLTSDGFLSFAPELLYNRKGYEIKSKQTGGFSNPNITSVEDEQQRVLHYLDVPLLARINAGGLFFELGPQVSYLFGSKNKQQTTIKYSDGTKDKTESNGGFRDYTGISRDEAYKSDLAQFDISGVAGVGYMTEGGISLGLRYARGFNSLIDTKNQDNEPKAFNNAFTLQLGYLIPTR</sequence>
<feature type="domain" description="Outer membrane protein beta-barrel" evidence="1">
    <location>
        <begin position="53"/>
        <end position="254"/>
    </location>
</feature>
<proteinExistence type="predicted"/>
<evidence type="ECO:0000313" key="2">
    <source>
        <dbReference type="EMBL" id="RIY10251.1"/>
    </source>
</evidence>
<accession>A0A418QYL7</accession>
<dbReference type="Proteomes" id="UP000284250">
    <property type="component" value="Unassembled WGS sequence"/>
</dbReference>
<comment type="caution">
    <text evidence="2">The sequence shown here is derived from an EMBL/GenBank/DDBJ whole genome shotgun (WGS) entry which is preliminary data.</text>
</comment>
<dbReference type="Pfam" id="PF13568">
    <property type="entry name" value="OMP_b-brl_2"/>
    <property type="match status" value="1"/>
</dbReference>
<gene>
    <name evidence="2" type="ORF">D0T11_10385</name>
</gene>
<dbReference type="AlphaFoldDB" id="A0A418QYL7"/>